<organism evidence="1">
    <name type="scientific">Salmonella enterica subsp. enterica serovar Heidelberg</name>
    <dbReference type="NCBI Taxonomy" id="611"/>
    <lineage>
        <taxon>Bacteria</taxon>
        <taxon>Pseudomonadati</taxon>
        <taxon>Pseudomonadota</taxon>
        <taxon>Gammaproteobacteria</taxon>
        <taxon>Enterobacterales</taxon>
        <taxon>Enterobacteriaceae</taxon>
        <taxon>Salmonella</taxon>
    </lineage>
</organism>
<dbReference type="AlphaFoldDB" id="A0A5Z5HSC7"/>
<name>A0A5Z5HSC7_SALET</name>
<comment type="caution">
    <text evidence="1">The sequence shown here is derived from an EMBL/GenBank/DDBJ whole genome shotgun (WGS) entry which is preliminary data.</text>
</comment>
<protein>
    <submittedName>
        <fullName evidence="1">Uncharacterized protein</fullName>
    </submittedName>
</protein>
<dbReference type="EMBL" id="AAKIUD010000048">
    <property type="protein sequence ID" value="ECS1860356.1"/>
    <property type="molecule type" value="Genomic_DNA"/>
</dbReference>
<accession>A0A5Z5HSC7</accession>
<evidence type="ECO:0000313" key="1">
    <source>
        <dbReference type="EMBL" id="ECS1860356.1"/>
    </source>
</evidence>
<reference evidence="1" key="2">
    <citation type="submission" date="2018-07" db="EMBL/GenBank/DDBJ databases">
        <authorList>
            <consortium name="NARMS: The National Antimicrobial Resistance Monitoring System"/>
        </authorList>
    </citation>
    <scope>NUCLEOTIDE SEQUENCE</scope>
    <source>
        <strain evidence="1">CVM N52028</strain>
    </source>
</reference>
<proteinExistence type="predicted"/>
<sequence>MSIHENSVVAIPEMCIEEHVDYFSGTNNQNAERAAEFGYYYPSPYLIKDEGGYLLNIHNTSKYSFDALYIYNKVN</sequence>
<reference evidence="2" key="3">
    <citation type="submission" date="2018-07" db="EMBL/GenBank/DDBJ databases">
        <authorList>
            <consortium name="NCBI Pathogen Detection Project"/>
        </authorList>
    </citation>
    <scope>NUCLEOTIDE SEQUENCE</scope>
    <source>
        <strain evidence="2">S17-15277</strain>
    </source>
</reference>
<gene>
    <name evidence="1" type="ORF">APM20_24730</name>
    <name evidence="2" type="ORF">G4G02_004945</name>
</gene>
<feature type="non-terminal residue" evidence="1">
    <location>
        <position position="75"/>
    </location>
</feature>
<evidence type="ECO:0000313" key="2">
    <source>
        <dbReference type="EMBL" id="HAE4953072.1"/>
    </source>
</evidence>
<dbReference type="EMBL" id="DAASCS010000123">
    <property type="protein sequence ID" value="HAE4953072.1"/>
    <property type="molecule type" value="Genomic_DNA"/>
</dbReference>
<reference evidence="2" key="1">
    <citation type="journal article" date="2018" name="Genome Biol.">
        <title>SKESA: strategic k-mer extension for scrupulous assemblies.</title>
        <authorList>
            <person name="Souvorov A."/>
            <person name="Agarwala R."/>
            <person name="Lipman D.J."/>
        </authorList>
    </citation>
    <scope>NUCLEOTIDE SEQUENCE</scope>
    <source>
        <strain evidence="2">S17-15277</strain>
    </source>
</reference>